<dbReference type="CDD" id="cd00223">
    <property type="entry name" value="TOPRIM_TopoIIB_SPO"/>
    <property type="match status" value="1"/>
</dbReference>
<evidence type="ECO:0000256" key="2">
    <source>
        <dbReference type="ARBA" id="ARBA00001946"/>
    </source>
</evidence>
<dbReference type="PROSITE" id="PS52041">
    <property type="entry name" value="TOPO_IIB"/>
    <property type="match status" value="1"/>
</dbReference>
<keyword evidence="9 10" id="KW-0413">Isomerase</keyword>
<feature type="compositionally biased region" description="Basic and acidic residues" evidence="11">
    <location>
        <begin position="76"/>
        <end position="85"/>
    </location>
</feature>
<dbReference type="InterPro" id="IPR002815">
    <property type="entry name" value="Spo11/TopoVI_A"/>
</dbReference>
<gene>
    <name evidence="14" type="ORF">FA10DRAFT_295824</name>
</gene>
<evidence type="ECO:0000256" key="5">
    <source>
        <dbReference type="ARBA" id="ARBA00022723"/>
    </source>
</evidence>
<proteinExistence type="inferred from homology"/>
<keyword evidence="7 10" id="KW-0799">Topoisomerase</keyword>
<dbReference type="Gene3D" id="1.10.10.10">
    <property type="entry name" value="Winged helix-like DNA-binding domain superfamily/Winged helix DNA-binding domain"/>
    <property type="match status" value="1"/>
</dbReference>
<reference evidence="14 15" key="1">
    <citation type="journal article" date="2018" name="Mol. Biol. Evol.">
        <title>Broad Genomic Sampling Reveals a Smut Pathogenic Ancestry of the Fungal Clade Ustilaginomycotina.</title>
        <authorList>
            <person name="Kijpornyongpan T."/>
            <person name="Mondo S.J."/>
            <person name="Barry K."/>
            <person name="Sandor L."/>
            <person name="Lee J."/>
            <person name="Lipzen A."/>
            <person name="Pangilinan J."/>
            <person name="LaButti K."/>
            <person name="Hainaut M."/>
            <person name="Henrissat B."/>
            <person name="Grigoriev I.V."/>
            <person name="Spatafora J.W."/>
            <person name="Aime M.C."/>
        </authorList>
    </citation>
    <scope>NUCLEOTIDE SEQUENCE [LARGE SCALE GENOMIC DNA]</scope>
    <source>
        <strain evidence="14 15">MCA 4198</strain>
    </source>
</reference>
<evidence type="ECO:0000256" key="8">
    <source>
        <dbReference type="ARBA" id="ARBA00023125"/>
    </source>
</evidence>
<evidence type="ECO:0000256" key="6">
    <source>
        <dbReference type="ARBA" id="ARBA00022842"/>
    </source>
</evidence>
<feature type="active site" description="O-(5'-phospho-DNA)-tyrosine intermediate" evidence="10">
    <location>
        <position position="189"/>
    </location>
</feature>
<evidence type="ECO:0000256" key="11">
    <source>
        <dbReference type="SAM" id="MobiDB-lite"/>
    </source>
</evidence>
<keyword evidence="15" id="KW-1185">Reference proteome</keyword>
<dbReference type="PRINTS" id="PR01550">
    <property type="entry name" value="TOP6AFAMILY"/>
</dbReference>
<dbReference type="PANTHER" id="PTHR10848">
    <property type="entry name" value="MEIOTIC RECOMBINATION PROTEIN SPO11"/>
    <property type="match status" value="1"/>
</dbReference>
<dbReference type="InterPro" id="IPR013049">
    <property type="entry name" value="Spo11/TopoVI_A_N"/>
</dbReference>
<evidence type="ECO:0000313" key="14">
    <source>
        <dbReference type="EMBL" id="PWN88234.1"/>
    </source>
</evidence>
<dbReference type="GO" id="GO:0000228">
    <property type="term" value="C:nuclear chromosome"/>
    <property type="evidence" value="ECO:0007669"/>
    <property type="project" value="TreeGrafter"/>
</dbReference>
<dbReference type="SUPFAM" id="SSF56726">
    <property type="entry name" value="DNA topoisomerase IV, alpha subunit"/>
    <property type="match status" value="1"/>
</dbReference>
<evidence type="ECO:0000256" key="10">
    <source>
        <dbReference type="PROSITE-ProRule" id="PRU01385"/>
    </source>
</evidence>
<keyword evidence="8 10" id="KW-0238">DNA-binding</keyword>
<dbReference type="Gene3D" id="3.40.1360.10">
    <property type="match status" value="1"/>
</dbReference>
<dbReference type="GeneID" id="37046397"/>
<comment type="similarity">
    <text evidence="3 10">Belongs to the TOP6A family.</text>
</comment>
<evidence type="ECO:0000256" key="3">
    <source>
        <dbReference type="ARBA" id="ARBA00006559"/>
    </source>
</evidence>
<keyword evidence="6" id="KW-0460">Magnesium</keyword>
<accession>A0A316YHA9</accession>
<dbReference type="Pfam" id="PF21180">
    <property type="entry name" value="TOP6A-Spo11_Toprim"/>
    <property type="match status" value="1"/>
</dbReference>
<dbReference type="GO" id="GO:0003677">
    <property type="term" value="F:DNA binding"/>
    <property type="evidence" value="ECO:0007669"/>
    <property type="project" value="UniProtKB-UniRule"/>
</dbReference>
<comment type="catalytic activity">
    <reaction evidence="1 10">
        <text>ATP-dependent breakage, passage and rejoining of double-stranded DNA.</text>
        <dbReference type="EC" id="5.6.2.2"/>
    </reaction>
</comment>
<dbReference type="EMBL" id="KZ819638">
    <property type="protein sequence ID" value="PWN88234.1"/>
    <property type="molecule type" value="Genomic_DNA"/>
</dbReference>
<dbReference type="GO" id="GO:0046872">
    <property type="term" value="F:metal ion binding"/>
    <property type="evidence" value="ECO:0007669"/>
    <property type="project" value="UniProtKB-KW"/>
</dbReference>
<dbReference type="OrthoDB" id="5377392at2759"/>
<sequence>MVAVRPPSSLDARRDVSWFAMRFAMSSILALRKRRAQEAVSHDVQRKRTRREYGRTLDDVAGVIVIDDNDVEAVEEERKKSERIKDKARRNGPMNSDLSDVEQDMIQGEEVLEELSKANNDEVAEMVKLSDWMKRCPYKFTVKISRILDWANFKDAKDELRAARLMKVVSCIKEAQYGGCTITKREIFYMDPTLFKKQANVNVLIDDICACVRCEPHELNVVAQSKALFIGGACFGGAPIGSDFLQMYCTRRETLVPPATSNETLQIHPDVKWVLVLEKEAVFHTFVESKVAFGANEEHPEGIIITAKGYADRATRSFLEKLASIAHSRQQQGTRSLIALPIDPYGMDIVRTYRYGSQSTPNLTRRLQWRGLKPSAWDIENILGSGEAFAPLTHGDRTKAVFLLRNDQLSHDEWKETARLLILGIKMELEVCNVGQLVSIAKLIENARTSPRGREP</sequence>
<evidence type="ECO:0000256" key="9">
    <source>
        <dbReference type="ARBA" id="ARBA00023235"/>
    </source>
</evidence>
<dbReference type="InterPro" id="IPR036078">
    <property type="entry name" value="Spo11/TopoVI_A_sf"/>
</dbReference>
<evidence type="ECO:0000259" key="13">
    <source>
        <dbReference type="Pfam" id="PF21180"/>
    </source>
</evidence>
<dbReference type="InParanoid" id="A0A316YHA9"/>
<dbReference type="AlphaFoldDB" id="A0A316YHA9"/>
<dbReference type="InterPro" id="IPR034136">
    <property type="entry name" value="TOPRIM_Topo6A/Spo11"/>
</dbReference>
<dbReference type="Pfam" id="PF04406">
    <property type="entry name" value="TP6A_N"/>
    <property type="match status" value="1"/>
</dbReference>
<keyword evidence="5" id="KW-0479">Metal-binding</keyword>
<dbReference type="GO" id="GO:0007131">
    <property type="term" value="P:reciprocal meiotic recombination"/>
    <property type="evidence" value="ECO:0007669"/>
    <property type="project" value="TreeGrafter"/>
</dbReference>
<comment type="cofactor">
    <cofactor evidence="2">
        <name>Mg(2+)</name>
        <dbReference type="ChEBI" id="CHEBI:18420"/>
    </cofactor>
</comment>
<dbReference type="GO" id="GO:0042138">
    <property type="term" value="P:meiotic DNA double-strand break formation"/>
    <property type="evidence" value="ECO:0007669"/>
    <property type="project" value="TreeGrafter"/>
</dbReference>
<dbReference type="PANTHER" id="PTHR10848:SF0">
    <property type="entry name" value="MEIOTIC RECOMBINATION PROTEIN SPO11"/>
    <property type="match status" value="1"/>
</dbReference>
<dbReference type="RefSeq" id="XP_025375432.1">
    <property type="nucleotide sequence ID" value="XM_025524481.1"/>
</dbReference>
<name>A0A316YHA9_9BASI</name>
<feature type="region of interest" description="Disordered" evidence="11">
    <location>
        <begin position="76"/>
        <end position="99"/>
    </location>
</feature>
<evidence type="ECO:0000313" key="15">
    <source>
        <dbReference type="Proteomes" id="UP000245768"/>
    </source>
</evidence>
<dbReference type="EC" id="5.6.2.2" evidence="4"/>
<feature type="domain" description="Spo11/DNA topoisomerase VI subunit A N-terminal" evidence="12">
    <location>
        <begin position="161"/>
        <end position="221"/>
    </location>
</feature>
<evidence type="ECO:0000259" key="12">
    <source>
        <dbReference type="Pfam" id="PF04406"/>
    </source>
</evidence>
<organism evidence="14 15">
    <name type="scientific">Acaromyces ingoldii</name>
    <dbReference type="NCBI Taxonomy" id="215250"/>
    <lineage>
        <taxon>Eukaryota</taxon>
        <taxon>Fungi</taxon>
        <taxon>Dikarya</taxon>
        <taxon>Basidiomycota</taxon>
        <taxon>Ustilaginomycotina</taxon>
        <taxon>Exobasidiomycetes</taxon>
        <taxon>Exobasidiales</taxon>
        <taxon>Cryptobasidiaceae</taxon>
        <taxon>Acaromyces</taxon>
    </lineage>
</organism>
<dbReference type="STRING" id="215250.A0A316YHA9"/>
<dbReference type="InterPro" id="IPR036388">
    <property type="entry name" value="WH-like_DNA-bd_sf"/>
</dbReference>
<dbReference type="GO" id="GO:0005524">
    <property type="term" value="F:ATP binding"/>
    <property type="evidence" value="ECO:0007669"/>
    <property type="project" value="InterPro"/>
</dbReference>
<evidence type="ECO:0000256" key="7">
    <source>
        <dbReference type="ARBA" id="ARBA00023029"/>
    </source>
</evidence>
<dbReference type="Proteomes" id="UP000245768">
    <property type="component" value="Unassembled WGS sequence"/>
</dbReference>
<evidence type="ECO:0000256" key="1">
    <source>
        <dbReference type="ARBA" id="ARBA00000185"/>
    </source>
</evidence>
<evidence type="ECO:0000256" key="4">
    <source>
        <dbReference type="ARBA" id="ARBA00012895"/>
    </source>
</evidence>
<feature type="domain" description="Topoisomerase 6 subunit A/Spo11 TOPRIM" evidence="13">
    <location>
        <begin position="273"/>
        <end position="431"/>
    </location>
</feature>
<dbReference type="GO" id="GO:0000706">
    <property type="term" value="P:meiotic DNA double-strand break processing"/>
    <property type="evidence" value="ECO:0007669"/>
    <property type="project" value="TreeGrafter"/>
</dbReference>
<protein>
    <recommendedName>
        <fullName evidence="4">DNA topoisomerase (ATP-hydrolyzing)</fullName>
        <ecNumber evidence="4">5.6.2.2</ecNumber>
    </recommendedName>
</protein>
<dbReference type="GO" id="GO:0003918">
    <property type="term" value="F:DNA topoisomerase type II (double strand cut, ATP-hydrolyzing) activity"/>
    <property type="evidence" value="ECO:0007669"/>
    <property type="project" value="UniProtKB-UniRule"/>
</dbReference>